<dbReference type="Pfam" id="PF01638">
    <property type="entry name" value="HxlR"/>
    <property type="match status" value="1"/>
</dbReference>
<dbReference type="AlphaFoldDB" id="A0A0F9ERQ2"/>
<name>A0A0F9ERQ2_9ZZZZ</name>
<proteinExistence type="predicted"/>
<gene>
    <name evidence="2" type="ORF">LCGC14_2042300</name>
</gene>
<dbReference type="InterPro" id="IPR002577">
    <property type="entry name" value="HTH_HxlR"/>
</dbReference>
<feature type="domain" description="HTH hxlR-type" evidence="1">
    <location>
        <begin position="9"/>
        <end position="70"/>
    </location>
</feature>
<evidence type="ECO:0000259" key="1">
    <source>
        <dbReference type="Pfam" id="PF01638"/>
    </source>
</evidence>
<reference evidence="2" key="1">
    <citation type="journal article" date="2015" name="Nature">
        <title>Complex archaea that bridge the gap between prokaryotes and eukaryotes.</title>
        <authorList>
            <person name="Spang A."/>
            <person name="Saw J.H."/>
            <person name="Jorgensen S.L."/>
            <person name="Zaremba-Niedzwiedzka K."/>
            <person name="Martijn J."/>
            <person name="Lind A.E."/>
            <person name="van Eijk R."/>
            <person name="Schleper C."/>
            <person name="Guy L."/>
            <person name="Ettema T.J."/>
        </authorList>
    </citation>
    <scope>NUCLEOTIDE SEQUENCE</scope>
</reference>
<protein>
    <recommendedName>
        <fullName evidence="1">HTH hxlR-type domain-containing protein</fullName>
    </recommendedName>
</protein>
<organism evidence="2">
    <name type="scientific">marine sediment metagenome</name>
    <dbReference type="NCBI Taxonomy" id="412755"/>
    <lineage>
        <taxon>unclassified sequences</taxon>
        <taxon>metagenomes</taxon>
        <taxon>ecological metagenomes</taxon>
    </lineage>
</organism>
<dbReference type="EMBL" id="LAZR01023965">
    <property type="protein sequence ID" value="KKL76699.1"/>
    <property type="molecule type" value="Genomic_DNA"/>
</dbReference>
<accession>A0A0F9ERQ2</accession>
<comment type="caution">
    <text evidence="2">The sequence shown here is derived from an EMBL/GenBank/DDBJ whole genome shotgun (WGS) entry which is preliminary data.</text>
</comment>
<evidence type="ECO:0000313" key="2">
    <source>
        <dbReference type="EMBL" id="KKL76699.1"/>
    </source>
</evidence>
<sequence>MILDGIYRKKGNYIILNQLRYKGKNYNSIKRQVIDSISARTLDHRLEDLTDSEVLRSELLEEKGPIKKKYIKLFAIKKNRK</sequence>